<evidence type="ECO:0000313" key="4">
    <source>
        <dbReference type="EMBL" id="EHK53179.1"/>
    </source>
</evidence>
<evidence type="ECO:0000256" key="2">
    <source>
        <dbReference type="ARBA" id="ARBA00023002"/>
    </source>
</evidence>
<dbReference type="Gene3D" id="3.40.50.360">
    <property type="match status" value="1"/>
</dbReference>
<dbReference type="RefSeq" id="WP_008839866.1">
    <property type="nucleotide sequence ID" value="NZ_AHAM01000281.1"/>
</dbReference>
<keyword evidence="5" id="KW-1185">Reference proteome</keyword>
<dbReference type="SUPFAM" id="SSF52218">
    <property type="entry name" value="Flavoproteins"/>
    <property type="match status" value="1"/>
</dbReference>
<sequence length="197" mass="21816">MNRRILIVVGHPDSEPRRFCRALAQAYAEGAASAGHQVRRIDVAELDFPLLRTMEEFEHGTLAPAIKNAAQAITEAEHIVFVFPLWLGTMPALLKGFLEQVMRPGIAFAYPEKGKGGFAATLLKGRSARIVVTMGMPAVFYRLWYLGHGLAGMRRNILNFVGISPVRKTLFGMVGSVDDAKRRLWLAKMRRLGAKAV</sequence>
<proteinExistence type="inferred from homology"/>
<dbReference type="InterPro" id="IPR003680">
    <property type="entry name" value="Flavodoxin_fold"/>
</dbReference>
<dbReference type="Proteomes" id="UP000003250">
    <property type="component" value="Unassembled WGS sequence"/>
</dbReference>
<keyword evidence="2" id="KW-0560">Oxidoreductase</keyword>
<gene>
    <name evidence="4" type="ORF">MAXJ12_31482</name>
</gene>
<dbReference type="EMBL" id="AHAM01000281">
    <property type="protein sequence ID" value="EHK53179.1"/>
    <property type="molecule type" value="Genomic_DNA"/>
</dbReference>
<name>H0I1F9_9HYPH</name>
<dbReference type="PANTHER" id="PTHR10204">
    <property type="entry name" value="NAD P H OXIDOREDUCTASE-RELATED"/>
    <property type="match status" value="1"/>
</dbReference>
<evidence type="ECO:0000259" key="3">
    <source>
        <dbReference type="Pfam" id="PF02525"/>
    </source>
</evidence>
<protein>
    <recommendedName>
        <fullName evidence="3">Flavodoxin-like fold domain-containing protein</fullName>
    </recommendedName>
</protein>
<dbReference type="PATRIC" id="fig|1107882.3.peg.6092"/>
<dbReference type="InterPro" id="IPR029039">
    <property type="entry name" value="Flavoprotein-like_sf"/>
</dbReference>
<reference evidence="4 5" key="1">
    <citation type="journal article" date="2012" name="J. Bacteriol.">
        <title>Draft Genome Sequence of Mesorhizobium alhagi CCNWXJ12-2T, a Novel Salt-Resistant Species Isolated from the Desert of Northwestern China.</title>
        <authorList>
            <person name="Zhou M."/>
            <person name="Chen W."/>
            <person name="Chen H."/>
            <person name="Wei G."/>
        </authorList>
    </citation>
    <scope>NUCLEOTIDE SEQUENCE [LARGE SCALE GENOMIC DNA]</scope>
    <source>
        <strain evidence="4 5">CCNWXJ12-2</strain>
    </source>
</reference>
<comment type="similarity">
    <text evidence="1">Belongs to the NAD(P)H dehydrogenase (quinone) family.</text>
</comment>
<evidence type="ECO:0000256" key="1">
    <source>
        <dbReference type="ARBA" id="ARBA00006252"/>
    </source>
</evidence>
<accession>H0I1F9</accession>
<dbReference type="PANTHER" id="PTHR10204:SF34">
    <property type="entry name" value="NAD(P)H DEHYDROGENASE [QUINONE] 1 ISOFORM 1"/>
    <property type="match status" value="1"/>
</dbReference>
<evidence type="ECO:0000313" key="5">
    <source>
        <dbReference type="Proteomes" id="UP000003250"/>
    </source>
</evidence>
<organism evidence="4 5">
    <name type="scientific">Mesorhizobium alhagi CCNWXJ12-2</name>
    <dbReference type="NCBI Taxonomy" id="1107882"/>
    <lineage>
        <taxon>Bacteria</taxon>
        <taxon>Pseudomonadati</taxon>
        <taxon>Pseudomonadota</taxon>
        <taxon>Alphaproteobacteria</taxon>
        <taxon>Hyphomicrobiales</taxon>
        <taxon>Phyllobacteriaceae</taxon>
        <taxon>Allomesorhizobium</taxon>
    </lineage>
</organism>
<feature type="domain" description="Flavodoxin-like fold" evidence="3">
    <location>
        <begin position="4"/>
        <end position="181"/>
    </location>
</feature>
<dbReference type="OrthoDB" id="9798454at2"/>
<dbReference type="AlphaFoldDB" id="H0I1F9"/>
<dbReference type="InterPro" id="IPR051545">
    <property type="entry name" value="NAD(P)H_dehydrogenase_qn"/>
</dbReference>
<dbReference type="Pfam" id="PF02525">
    <property type="entry name" value="Flavodoxin_2"/>
    <property type="match status" value="1"/>
</dbReference>
<dbReference type="GO" id="GO:0005829">
    <property type="term" value="C:cytosol"/>
    <property type="evidence" value="ECO:0007669"/>
    <property type="project" value="TreeGrafter"/>
</dbReference>
<dbReference type="GO" id="GO:0003955">
    <property type="term" value="F:NAD(P)H dehydrogenase (quinone) activity"/>
    <property type="evidence" value="ECO:0007669"/>
    <property type="project" value="TreeGrafter"/>
</dbReference>